<sequence>MSKHQLDFLQILLTLELLPLPSTITTPFRHAPSELGASRPYAHEFAAEVKKWRLGEEASSARVQNCKVNFIRPTKAGYVKTV</sequence>
<proteinExistence type="predicted"/>
<evidence type="ECO:0000313" key="3">
    <source>
        <dbReference type="Proteomes" id="UP000002282"/>
    </source>
</evidence>
<keyword evidence="1" id="KW-0732">Signal</keyword>
<gene>
    <name evidence="2" type="primary">Dyak\GE29189</name>
    <name evidence="2" type="synonym">GE29189</name>
    <name evidence="2" type="ORF">Dyak_GE29189</name>
</gene>
<organism evidence="2 3">
    <name type="scientific">Drosophila yakuba</name>
    <name type="common">Fruit fly</name>
    <dbReference type="NCBI Taxonomy" id="7245"/>
    <lineage>
        <taxon>Eukaryota</taxon>
        <taxon>Metazoa</taxon>
        <taxon>Ecdysozoa</taxon>
        <taxon>Arthropoda</taxon>
        <taxon>Hexapoda</taxon>
        <taxon>Insecta</taxon>
        <taxon>Pterygota</taxon>
        <taxon>Neoptera</taxon>
        <taxon>Endopterygota</taxon>
        <taxon>Diptera</taxon>
        <taxon>Brachycera</taxon>
        <taxon>Muscomorpha</taxon>
        <taxon>Ephydroidea</taxon>
        <taxon>Drosophilidae</taxon>
        <taxon>Drosophila</taxon>
        <taxon>Sophophora</taxon>
    </lineage>
</organism>
<evidence type="ECO:0000256" key="1">
    <source>
        <dbReference type="SAM" id="SignalP"/>
    </source>
</evidence>
<protein>
    <submittedName>
        <fullName evidence="2">Uncharacterized protein</fullName>
    </submittedName>
</protein>
<reference evidence="2 3" key="1">
    <citation type="journal article" date="2007" name="Nature">
        <title>Evolution of genes and genomes on the Drosophila phylogeny.</title>
        <authorList>
            <consortium name="Drosophila 12 Genomes Consortium"/>
            <person name="Clark A.G."/>
            <person name="Eisen M.B."/>
            <person name="Smith D.R."/>
            <person name="Bergman C.M."/>
            <person name="Oliver B."/>
            <person name="Markow T.A."/>
            <person name="Kaufman T.C."/>
            <person name="Kellis M."/>
            <person name="Gelbart W."/>
            <person name="Iyer V.N."/>
            <person name="Pollard D.A."/>
            <person name="Sackton T.B."/>
            <person name="Larracuente A.M."/>
            <person name="Singh N.D."/>
            <person name="Abad J.P."/>
            <person name="Abt D.N."/>
            <person name="Adryan B."/>
            <person name="Aguade M."/>
            <person name="Akashi H."/>
            <person name="Anderson W.W."/>
            <person name="Aquadro C.F."/>
            <person name="Ardell D.H."/>
            <person name="Arguello R."/>
            <person name="Artieri C.G."/>
            <person name="Barbash D.A."/>
            <person name="Barker D."/>
            <person name="Barsanti P."/>
            <person name="Batterham P."/>
            <person name="Batzoglou S."/>
            <person name="Begun D."/>
            <person name="Bhutkar A."/>
            <person name="Blanco E."/>
            <person name="Bosak S.A."/>
            <person name="Bradley R.K."/>
            <person name="Brand A.D."/>
            <person name="Brent M.R."/>
            <person name="Brooks A.N."/>
            <person name="Brown R.H."/>
            <person name="Butlin R.K."/>
            <person name="Caggese C."/>
            <person name="Calvi B.R."/>
            <person name="Bernardo de Carvalho A."/>
            <person name="Caspi A."/>
            <person name="Castrezana S."/>
            <person name="Celniker S.E."/>
            <person name="Chang J.L."/>
            <person name="Chapple C."/>
            <person name="Chatterji S."/>
            <person name="Chinwalla A."/>
            <person name="Civetta A."/>
            <person name="Clifton S.W."/>
            <person name="Comeron J.M."/>
            <person name="Costello J.C."/>
            <person name="Coyne J.A."/>
            <person name="Daub J."/>
            <person name="David R.G."/>
            <person name="Delcher A.L."/>
            <person name="Delehaunty K."/>
            <person name="Do C.B."/>
            <person name="Ebling H."/>
            <person name="Edwards K."/>
            <person name="Eickbush T."/>
            <person name="Evans J.D."/>
            <person name="Filipski A."/>
            <person name="Findeiss S."/>
            <person name="Freyhult E."/>
            <person name="Fulton L."/>
            <person name="Fulton R."/>
            <person name="Garcia A.C."/>
            <person name="Gardiner A."/>
            <person name="Garfield D.A."/>
            <person name="Garvin B.E."/>
            <person name="Gibson G."/>
            <person name="Gilbert D."/>
            <person name="Gnerre S."/>
            <person name="Godfrey J."/>
            <person name="Good R."/>
            <person name="Gotea V."/>
            <person name="Gravely B."/>
            <person name="Greenberg A.J."/>
            <person name="Griffiths-Jones S."/>
            <person name="Gross S."/>
            <person name="Guigo R."/>
            <person name="Gustafson E.A."/>
            <person name="Haerty W."/>
            <person name="Hahn M.W."/>
            <person name="Halligan D.L."/>
            <person name="Halpern A.L."/>
            <person name="Halter G.M."/>
            <person name="Han M.V."/>
            <person name="Heger A."/>
            <person name="Hillier L."/>
            <person name="Hinrichs A.S."/>
            <person name="Holmes I."/>
            <person name="Hoskins R.A."/>
            <person name="Hubisz M.J."/>
            <person name="Hultmark D."/>
            <person name="Huntley M.A."/>
            <person name="Jaffe D.B."/>
            <person name="Jagadeeshan S."/>
            <person name="Jeck W.R."/>
            <person name="Johnson J."/>
            <person name="Jones C.D."/>
            <person name="Jordan W.C."/>
            <person name="Karpen G.H."/>
            <person name="Kataoka E."/>
            <person name="Keightley P.D."/>
            <person name="Kheradpour P."/>
            <person name="Kirkness E.F."/>
            <person name="Koerich L.B."/>
            <person name="Kristiansen K."/>
            <person name="Kudrna D."/>
            <person name="Kulathinal R.J."/>
            <person name="Kumar S."/>
            <person name="Kwok R."/>
            <person name="Lander E."/>
            <person name="Langley C.H."/>
            <person name="Lapoint R."/>
            <person name="Lazzaro B.P."/>
            <person name="Lee S.J."/>
            <person name="Levesque L."/>
            <person name="Li R."/>
            <person name="Lin C.F."/>
            <person name="Lin M.F."/>
            <person name="Lindblad-Toh K."/>
            <person name="Llopart A."/>
            <person name="Long M."/>
            <person name="Low L."/>
            <person name="Lozovsky E."/>
            <person name="Lu J."/>
            <person name="Luo M."/>
            <person name="Machado C.A."/>
            <person name="Makalowski W."/>
            <person name="Marzo M."/>
            <person name="Matsuda M."/>
            <person name="Matzkin L."/>
            <person name="McAllister B."/>
            <person name="McBride C.S."/>
            <person name="McKernan B."/>
            <person name="McKernan K."/>
            <person name="Mendez-Lago M."/>
            <person name="Minx P."/>
            <person name="Mollenhauer M.U."/>
            <person name="Montooth K."/>
            <person name="Mount S.M."/>
            <person name="Mu X."/>
            <person name="Myers E."/>
            <person name="Negre B."/>
            <person name="Newfeld S."/>
            <person name="Nielsen R."/>
            <person name="Noor M.A."/>
            <person name="O'Grady P."/>
            <person name="Pachter L."/>
            <person name="Papaceit M."/>
            <person name="Parisi M.J."/>
            <person name="Parisi M."/>
            <person name="Parts L."/>
            <person name="Pedersen J.S."/>
            <person name="Pesole G."/>
            <person name="Phillippy A.M."/>
            <person name="Ponting C.P."/>
            <person name="Pop M."/>
            <person name="Porcelli D."/>
            <person name="Powell J.R."/>
            <person name="Prohaska S."/>
            <person name="Pruitt K."/>
            <person name="Puig M."/>
            <person name="Quesneville H."/>
            <person name="Ram K.R."/>
            <person name="Rand D."/>
            <person name="Rasmussen M.D."/>
            <person name="Reed L.K."/>
            <person name="Reenan R."/>
            <person name="Reily A."/>
            <person name="Remington K.A."/>
            <person name="Rieger T.T."/>
            <person name="Ritchie M.G."/>
            <person name="Robin C."/>
            <person name="Rogers Y.H."/>
            <person name="Rohde C."/>
            <person name="Rozas J."/>
            <person name="Rubenfield M.J."/>
            <person name="Ruiz A."/>
            <person name="Russo S."/>
            <person name="Salzberg S.L."/>
            <person name="Sanchez-Gracia A."/>
            <person name="Saranga D.J."/>
            <person name="Sato H."/>
            <person name="Schaeffer S.W."/>
            <person name="Schatz M.C."/>
            <person name="Schlenke T."/>
            <person name="Schwartz R."/>
            <person name="Segarra C."/>
            <person name="Singh R.S."/>
            <person name="Sirot L."/>
            <person name="Sirota M."/>
            <person name="Sisneros N.B."/>
            <person name="Smith C.D."/>
            <person name="Smith T.F."/>
            <person name="Spieth J."/>
            <person name="Stage D.E."/>
            <person name="Stark A."/>
            <person name="Stephan W."/>
            <person name="Strausberg R.L."/>
            <person name="Strempel S."/>
            <person name="Sturgill D."/>
            <person name="Sutton G."/>
            <person name="Sutton G.G."/>
            <person name="Tao W."/>
            <person name="Teichmann S."/>
            <person name="Tobari Y.N."/>
            <person name="Tomimura Y."/>
            <person name="Tsolas J.M."/>
            <person name="Valente V.L."/>
            <person name="Venter E."/>
            <person name="Venter J.C."/>
            <person name="Vicario S."/>
            <person name="Vieira F.G."/>
            <person name="Vilella A.J."/>
            <person name="Villasante A."/>
            <person name="Walenz B."/>
            <person name="Wang J."/>
            <person name="Wasserman M."/>
            <person name="Watts T."/>
            <person name="Wilson D."/>
            <person name="Wilson R.K."/>
            <person name="Wing R.A."/>
            <person name="Wolfner M.F."/>
            <person name="Wong A."/>
            <person name="Wong G.K."/>
            <person name="Wu C.I."/>
            <person name="Wu G."/>
            <person name="Yamamoto D."/>
            <person name="Yang H.P."/>
            <person name="Yang S.P."/>
            <person name="Yorke J.A."/>
            <person name="Yoshida K."/>
            <person name="Zdobnov E."/>
            <person name="Zhang P."/>
            <person name="Zhang Y."/>
            <person name="Zimin A.V."/>
            <person name="Baldwin J."/>
            <person name="Abdouelleil A."/>
            <person name="Abdulkadir J."/>
            <person name="Abebe A."/>
            <person name="Abera B."/>
            <person name="Abreu J."/>
            <person name="Acer S.C."/>
            <person name="Aftuck L."/>
            <person name="Alexander A."/>
            <person name="An P."/>
            <person name="Anderson E."/>
            <person name="Anderson S."/>
            <person name="Arachi H."/>
            <person name="Azer M."/>
            <person name="Bachantsang P."/>
            <person name="Barry A."/>
            <person name="Bayul T."/>
            <person name="Berlin A."/>
            <person name="Bessette D."/>
            <person name="Bloom T."/>
            <person name="Blye J."/>
            <person name="Boguslavskiy L."/>
            <person name="Bonnet C."/>
            <person name="Boukhgalter B."/>
            <person name="Bourzgui I."/>
            <person name="Brown A."/>
            <person name="Cahill P."/>
            <person name="Channer S."/>
            <person name="Cheshatsang Y."/>
            <person name="Chuda L."/>
            <person name="Citroen M."/>
            <person name="Collymore A."/>
            <person name="Cooke P."/>
            <person name="Costello M."/>
            <person name="D'Aco K."/>
            <person name="Daza R."/>
            <person name="De Haan G."/>
            <person name="DeGray S."/>
            <person name="DeMaso C."/>
            <person name="Dhargay N."/>
            <person name="Dooley K."/>
            <person name="Dooley E."/>
            <person name="Doricent M."/>
            <person name="Dorje P."/>
            <person name="Dorjee K."/>
            <person name="Dupes A."/>
            <person name="Elong R."/>
            <person name="Falk J."/>
            <person name="Farina A."/>
            <person name="Faro S."/>
            <person name="Ferguson D."/>
            <person name="Fisher S."/>
            <person name="Foley C.D."/>
            <person name="Franke A."/>
            <person name="Friedrich D."/>
            <person name="Gadbois L."/>
            <person name="Gearin G."/>
            <person name="Gearin C.R."/>
            <person name="Giannoukos G."/>
            <person name="Goode T."/>
            <person name="Graham J."/>
            <person name="Grandbois E."/>
            <person name="Grewal S."/>
            <person name="Gyaltsen K."/>
            <person name="Hafez N."/>
            <person name="Hagos B."/>
            <person name="Hall J."/>
            <person name="Henson C."/>
            <person name="Hollinger A."/>
            <person name="Honan T."/>
            <person name="Huard M.D."/>
            <person name="Hughes L."/>
            <person name="Hurhula B."/>
            <person name="Husby M.E."/>
            <person name="Kamat A."/>
            <person name="Kanga B."/>
            <person name="Kashin S."/>
            <person name="Khazanovich D."/>
            <person name="Kisner P."/>
            <person name="Lance K."/>
            <person name="Lara M."/>
            <person name="Lee W."/>
            <person name="Lennon N."/>
            <person name="Letendre F."/>
            <person name="LeVine R."/>
            <person name="Lipovsky A."/>
            <person name="Liu X."/>
            <person name="Liu J."/>
            <person name="Liu S."/>
            <person name="Lokyitsang T."/>
            <person name="Lokyitsang Y."/>
            <person name="Lubonja R."/>
            <person name="Lui A."/>
            <person name="MacDonald P."/>
            <person name="Magnisalis V."/>
            <person name="Maru K."/>
            <person name="Matthews C."/>
            <person name="McCusker W."/>
            <person name="McDonough S."/>
            <person name="Mehta T."/>
            <person name="Meldrim J."/>
            <person name="Meneus L."/>
            <person name="Mihai O."/>
            <person name="Mihalev A."/>
            <person name="Mihova T."/>
            <person name="Mittelman R."/>
            <person name="Mlenga V."/>
            <person name="Montmayeur A."/>
            <person name="Mulrain L."/>
            <person name="Navidi A."/>
            <person name="Naylor J."/>
            <person name="Negash T."/>
            <person name="Nguyen T."/>
            <person name="Nguyen N."/>
            <person name="Nicol R."/>
            <person name="Norbu C."/>
            <person name="Norbu N."/>
            <person name="Novod N."/>
            <person name="O'Neill B."/>
            <person name="Osman S."/>
            <person name="Markiewicz E."/>
            <person name="Oyono O.L."/>
            <person name="Patti C."/>
            <person name="Phunkhang P."/>
            <person name="Pierre F."/>
            <person name="Priest M."/>
            <person name="Raghuraman S."/>
            <person name="Rege F."/>
            <person name="Reyes R."/>
            <person name="Rise C."/>
            <person name="Rogov P."/>
            <person name="Ross K."/>
            <person name="Ryan E."/>
            <person name="Settipalli S."/>
            <person name="Shea T."/>
            <person name="Sherpa N."/>
            <person name="Shi L."/>
            <person name="Shih D."/>
            <person name="Sparrow T."/>
            <person name="Spaulding J."/>
            <person name="Stalker J."/>
            <person name="Stange-Thomann N."/>
            <person name="Stavropoulos S."/>
            <person name="Stone C."/>
            <person name="Strader C."/>
            <person name="Tesfaye S."/>
            <person name="Thomson T."/>
            <person name="Thoulutsang Y."/>
            <person name="Thoulutsang D."/>
            <person name="Topham K."/>
            <person name="Topping I."/>
            <person name="Tsamla T."/>
            <person name="Vassiliev H."/>
            <person name="Vo A."/>
            <person name="Wangchuk T."/>
            <person name="Wangdi T."/>
            <person name="Weiand M."/>
            <person name="Wilkinson J."/>
            <person name="Wilson A."/>
            <person name="Yadav S."/>
            <person name="Young G."/>
            <person name="Yu Q."/>
            <person name="Zembek L."/>
            <person name="Zhong D."/>
            <person name="Zimmer A."/>
            <person name="Zwirko Z."/>
            <person name="Jaffe D.B."/>
            <person name="Alvarez P."/>
            <person name="Brockman W."/>
            <person name="Butler J."/>
            <person name="Chin C."/>
            <person name="Gnerre S."/>
            <person name="Grabherr M."/>
            <person name="Kleber M."/>
            <person name="Mauceli E."/>
            <person name="MacCallum I."/>
        </authorList>
    </citation>
    <scope>NUCLEOTIDE SEQUENCE [LARGE SCALE GENOMIC DNA]</scope>
    <source>
        <strain evidence="3">Tai18E2 / Tucson 14021-0261.01</strain>
    </source>
</reference>
<accession>A0A0R1DVZ1</accession>
<dbReference type="Proteomes" id="UP000002282">
    <property type="component" value="Chromosome 2R"/>
</dbReference>
<dbReference type="KEGG" id="dya:Dyak_GE29189"/>
<feature type="signal peptide" evidence="1">
    <location>
        <begin position="1"/>
        <end position="25"/>
    </location>
</feature>
<dbReference type="AlphaFoldDB" id="A0A0R1DVZ1"/>
<evidence type="ECO:0000313" key="2">
    <source>
        <dbReference type="EMBL" id="KRJ99385.1"/>
    </source>
</evidence>
<name>A0A0R1DVZ1_DROYA</name>
<reference evidence="2 3" key="2">
    <citation type="journal article" date="2007" name="PLoS Biol.">
        <title>Principles of genome evolution in the Drosophila melanogaster species group.</title>
        <authorList>
            <person name="Ranz J.M."/>
            <person name="Maurin D."/>
            <person name="Chan Y.S."/>
            <person name="von Grotthuss M."/>
            <person name="Hillier L.W."/>
            <person name="Roote J."/>
            <person name="Ashburner M."/>
            <person name="Bergman C.M."/>
        </authorList>
    </citation>
    <scope>NUCLEOTIDE SEQUENCE [LARGE SCALE GENOMIC DNA]</scope>
    <source>
        <strain evidence="3">Tai18E2 / Tucson 14021-0261.01</strain>
    </source>
</reference>
<dbReference type="EMBL" id="CM000158">
    <property type="protein sequence ID" value="KRJ99385.1"/>
    <property type="molecule type" value="Genomic_DNA"/>
</dbReference>
<feature type="chain" id="PRO_5006402935" evidence="1">
    <location>
        <begin position="26"/>
        <end position="82"/>
    </location>
</feature>
<keyword evidence="3" id="KW-1185">Reference proteome</keyword>